<feature type="compositionally biased region" description="Polar residues" evidence="1">
    <location>
        <begin position="291"/>
        <end position="312"/>
    </location>
</feature>
<feature type="non-terminal residue" evidence="2">
    <location>
        <position position="1"/>
    </location>
</feature>
<keyword evidence="3" id="KW-1185">Reference proteome</keyword>
<sequence length="312" mass="34734">MPGNPTTREEIVANADYHSRLLQSCSEVEYAPPALRQHDSYIKDLEGQLAGSDKKVEDLSKITKKERKEHEKLRDSTARRFAAKLSGKLEKFEANQMKEEKEYVDALQNEMVERDQNAVIQQLLTEARTVREDLVEKSKKSQSLKAELDSLYSRIFDGPSEYYAFHEKIRRSGAQVLLATNKLKEERHAAVQRAEFAGQQVEGTAQRLESTRKELFQLRKALFESVATNAPRPPSYDKVTATPPAVPPKDSPPAFPSPSLAPIPSAGSTSLNQTYPPPPFPPPNMAPPAGATSNPHSETPSSPSGRQWGSRE</sequence>
<dbReference type="Proteomes" id="UP001140091">
    <property type="component" value="Unassembled WGS sequence"/>
</dbReference>
<evidence type="ECO:0000313" key="2">
    <source>
        <dbReference type="EMBL" id="KAJ2933286.1"/>
    </source>
</evidence>
<proteinExistence type="predicted"/>
<accession>A0A9W8JEC2</accession>
<dbReference type="AlphaFoldDB" id="A0A9W8JEC2"/>
<feature type="region of interest" description="Disordered" evidence="1">
    <location>
        <begin position="228"/>
        <end position="312"/>
    </location>
</feature>
<evidence type="ECO:0000256" key="1">
    <source>
        <dbReference type="SAM" id="MobiDB-lite"/>
    </source>
</evidence>
<dbReference type="PANTHER" id="PTHR21974:SF2">
    <property type="entry name" value="RE15880P"/>
    <property type="match status" value="1"/>
</dbReference>
<feature type="region of interest" description="Disordered" evidence="1">
    <location>
        <begin position="49"/>
        <end position="74"/>
    </location>
</feature>
<feature type="compositionally biased region" description="Pro residues" evidence="1">
    <location>
        <begin position="275"/>
        <end position="286"/>
    </location>
</feature>
<dbReference type="OrthoDB" id="2562743at2759"/>
<organism evidence="2 3">
    <name type="scientific">Candolleomyces eurysporus</name>
    <dbReference type="NCBI Taxonomy" id="2828524"/>
    <lineage>
        <taxon>Eukaryota</taxon>
        <taxon>Fungi</taxon>
        <taxon>Dikarya</taxon>
        <taxon>Basidiomycota</taxon>
        <taxon>Agaricomycotina</taxon>
        <taxon>Agaricomycetes</taxon>
        <taxon>Agaricomycetidae</taxon>
        <taxon>Agaricales</taxon>
        <taxon>Agaricineae</taxon>
        <taxon>Psathyrellaceae</taxon>
        <taxon>Candolleomyces</taxon>
    </lineage>
</organism>
<dbReference type="PANTHER" id="PTHR21974">
    <property type="entry name" value="RE15880P"/>
    <property type="match status" value="1"/>
</dbReference>
<gene>
    <name evidence="2" type="ORF">H1R20_g3864</name>
</gene>
<feature type="compositionally biased region" description="Pro residues" evidence="1">
    <location>
        <begin position="244"/>
        <end position="261"/>
    </location>
</feature>
<reference evidence="2" key="1">
    <citation type="submission" date="2022-06" db="EMBL/GenBank/DDBJ databases">
        <title>Genome Sequence of Candolleomyces eurysporus.</title>
        <authorList>
            <person name="Buettner E."/>
        </authorList>
    </citation>
    <scope>NUCLEOTIDE SEQUENCE</scope>
    <source>
        <strain evidence="2">VTCC 930004</strain>
    </source>
</reference>
<comment type="caution">
    <text evidence="2">The sequence shown here is derived from an EMBL/GenBank/DDBJ whole genome shotgun (WGS) entry which is preliminary data.</text>
</comment>
<name>A0A9W8JEC2_9AGAR</name>
<protein>
    <submittedName>
        <fullName evidence="2">Uncharacterized protein</fullName>
    </submittedName>
</protein>
<evidence type="ECO:0000313" key="3">
    <source>
        <dbReference type="Proteomes" id="UP001140091"/>
    </source>
</evidence>
<dbReference type="EMBL" id="JANBPK010000748">
    <property type="protein sequence ID" value="KAJ2933286.1"/>
    <property type="molecule type" value="Genomic_DNA"/>
</dbReference>